<keyword evidence="3" id="KW-1185">Reference proteome</keyword>
<dbReference type="EMBL" id="KE504168">
    <property type="protein sequence ID" value="EPS98157.1"/>
    <property type="molecule type" value="Genomic_DNA"/>
</dbReference>
<proteinExistence type="predicted"/>
<dbReference type="STRING" id="743788.S8E036"/>
<name>S8E036_FOMSC</name>
<gene>
    <name evidence="2" type="ORF">FOMPIDRAFT_1127025</name>
</gene>
<dbReference type="Proteomes" id="UP000015241">
    <property type="component" value="Unassembled WGS sequence"/>
</dbReference>
<protein>
    <submittedName>
        <fullName evidence="2">Uncharacterized protein</fullName>
    </submittedName>
</protein>
<reference evidence="2 3" key="1">
    <citation type="journal article" date="2012" name="Science">
        <title>The Paleozoic origin of enzymatic lignin decomposition reconstructed from 31 fungal genomes.</title>
        <authorList>
            <person name="Floudas D."/>
            <person name="Binder M."/>
            <person name="Riley R."/>
            <person name="Barry K."/>
            <person name="Blanchette R.A."/>
            <person name="Henrissat B."/>
            <person name="Martinez A.T."/>
            <person name="Otillar R."/>
            <person name="Spatafora J.W."/>
            <person name="Yadav J.S."/>
            <person name="Aerts A."/>
            <person name="Benoit I."/>
            <person name="Boyd A."/>
            <person name="Carlson A."/>
            <person name="Copeland A."/>
            <person name="Coutinho P.M."/>
            <person name="de Vries R.P."/>
            <person name="Ferreira P."/>
            <person name="Findley K."/>
            <person name="Foster B."/>
            <person name="Gaskell J."/>
            <person name="Glotzer D."/>
            <person name="Gorecki P."/>
            <person name="Heitman J."/>
            <person name="Hesse C."/>
            <person name="Hori C."/>
            <person name="Igarashi K."/>
            <person name="Jurgens J.A."/>
            <person name="Kallen N."/>
            <person name="Kersten P."/>
            <person name="Kohler A."/>
            <person name="Kuees U."/>
            <person name="Kumar T.K.A."/>
            <person name="Kuo A."/>
            <person name="LaButti K."/>
            <person name="Larrondo L.F."/>
            <person name="Lindquist E."/>
            <person name="Ling A."/>
            <person name="Lombard V."/>
            <person name="Lucas S."/>
            <person name="Lundell T."/>
            <person name="Martin R."/>
            <person name="McLaughlin D.J."/>
            <person name="Morgenstern I."/>
            <person name="Morin E."/>
            <person name="Murat C."/>
            <person name="Nagy L.G."/>
            <person name="Nolan M."/>
            <person name="Ohm R.A."/>
            <person name="Patyshakuliyeva A."/>
            <person name="Rokas A."/>
            <person name="Ruiz-Duenas F.J."/>
            <person name="Sabat G."/>
            <person name="Salamov A."/>
            <person name="Samejima M."/>
            <person name="Schmutz J."/>
            <person name="Slot J.C."/>
            <person name="St John F."/>
            <person name="Stenlid J."/>
            <person name="Sun H."/>
            <person name="Sun S."/>
            <person name="Syed K."/>
            <person name="Tsang A."/>
            <person name="Wiebenga A."/>
            <person name="Young D."/>
            <person name="Pisabarro A."/>
            <person name="Eastwood D.C."/>
            <person name="Martin F."/>
            <person name="Cullen D."/>
            <person name="Grigoriev I.V."/>
            <person name="Hibbett D.S."/>
        </authorList>
    </citation>
    <scope>NUCLEOTIDE SEQUENCE</scope>
    <source>
        <strain evidence="3">FP-58527</strain>
    </source>
</reference>
<feature type="region of interest" description="Disordered" evidence="1">
    <location>
        <begin position="273"/>
        <end position="297"/>
    </location>
</feature>
<dbReference type="OrthoDB" id="3222453at2759"/>
<evidence type="ECO:0000313" key="2">
    <source>
        <dbReference type="EMBL" id="EPS98157.1"/>
    </source>
</evidence>
<dbReference type="InParanoid" id="S8E036"/>
<organism evidence="2 3">
    <name type="scientific">Fomitopsis schrenkii</name>
    <name type="common">Brown rot fungus</name>
    <dbReference type="NCBI Taxonomy" id="2126942"/>
    <lineage>
        <taxon>Eukaryota</taxon>
        <taxon>Fungi</taxon>
        <taxon>Dikarya</taxon>
        <taxon>Basidiomycota</taxon>
        <taxon>Agaricomycotina</taxon>
        <taxon>Agaricomycetes</taxon>
        <taxon>Polyporales</taxon>
        <taxon>Fomitopsis</taxon>
    </lineage>
</organism>
<dbReference type="AlphaFoldDB" id="S8E036"/>
<dbReference type="HOGENOM" id="CLU_021108_0_0_1"/>
<sequence length="310" mass="34249">MLTSASKAPAEVYAKQLFSLNYGYPLWNPEPPAHEGEVLIGDVGFVKNGTFYRMFNAIRPSDDPVNKDGVPEGYTPFQFRSENTHLTFSSLIFNSHHIGAGLRFLSNADQGAVLVLDHCANHEAIHESRSLVKYLAQNMDSWVEFITTGLEIDIPRSPGLMFIGGFHKTVNWAVASYVAAGKAAEFHVNTDFLAASGAISASASSQTYIAPIQNWGPERIRTEDGNRTRDSNTRVDEEKYDQSIFLNYYRIKKRLGFPMVVKAAAGYDELPRYDRGSGEGLATPAAAHDSDDEEDLDVDISLAQVHVSPR</sequence>
<evidence type="ECO:0000256" key="1">
    <source>
        <dbReference type="SAM" id="MobiDB-lite"/>
    </source>
</evidence>
<evidence type="ECO:0000313" key="3">
    <source>
        <dbReference type="Proteomes" id="UP000015241"/>
    </source>
</evidence>
<accession>S8E036</accession>